<keyword evidence="1" id="KW-0812">Transmembrane</keyword>
<reference evidence="2 3" key="1">
    <citation type="submission" date="2020-07" db="EMBL/GenBank/DDBJ databases">
        <title>Sequencing the genomes of 1000 actinobacteria strains.</title>
        <authorList>
            <person name="Klenk H.-P."/>
        </authorList>
    </citation>
    <scope>NUCLEOTIDE SEQUENCE [LARGE SCALE GENOMIC DNA]</scope>
    <source>
        <strain evidence="2 3">DSM 18248</strain>
    </source>
</reference>
<name>A0A7Y9YCQ3_9ACTN</name>
<keyword evidence="1" id="KW-0472">Membrane</keyword>
<feature type="transmembrane region" description="Helical" evidence="1">
    <location>
        <begin position="20"/>
        <end position="39"/>
    </location>
</feature>
<comment type="caution">
    <text evidence="2">The sequence shown here is derived from an EMBL/GenBank/DDBJ whole genome shotgun (WGS) entry which is preliminary data.</text>
</comment>
<sequence>MALVGTVSHTSAGGLLPSPVVVALMTLACVAVAAAFLTGPAGPLRVVALLVGGQTGVHVALTLAAGHVGDAAAAVPMRSGSPLTPAAVDGRRVGSLMEQSHAAATTAPGIDASVLAHLQGQGLGMLTAHTAAAVALGLWLALGEKALWRVLLLTAQGAFRAMTRARCLQALLAALAAPRPARLPVRPRVTRPAGLRHHRVVPHRGPPVLLAS</sequence>
<accession>A0A7Y9YCQ3</accession>
<dbReference type="EMBL" id="JACBZI010000001">
    <property type="protein sequence ID" value="NYI09786.1"/>
    <property type="molecule type" value="Genomic_DNA"/>
</dbReference>
<keyword evidence="3" id="KW-1185">Reference proteome</keyword>
<evidence type="ECO:0000313" key="3">
    <source>
        <dbReference type="Proteomes" id="UP000537326"/>
    </source>
</evidence>
<protein>
    <submittedName>
        <fullName evidence="2">Uncharacterized protein</fullName>
    </submittedName>
</protein>
<evidence type="ECO:0000256" key="1">
    <source>
        <dbReference type="SAM" id="Phobius"/>
    </source>
</evidence>
<organism evidence="2 3">
    <name type="scientific">Nocardioides marinus</name>
    <dbReference type="NCBI Taxonomy" id="374514"/>
    <lineage>
        <taxon>Bacteria</taxon>
        <taxon>Bacillati</taxon>
        <taxon>Actinomycetota</taxon>
        <taxon>Actinomycetes</taxon>
        <taxon>Propionibacteriales</taxon>
        <taxon>Nocardioidaceae</taxon>
        <taxon>Nocardioides</taxon>
    </lineage>
</organism>
<gene>
    <name evidence="2" type="ORF">BKA05_001301</name>
</gene>
<evidence type="ECO:0000313" key="2">
    <source>
        <dbReference type="EMBL" id="NYI09786.1"/>
    </source>
</evidence>
<feature type="transmembrane region" description="Helical" evidence="1">
    <location>
        <begin position="46"/>
        <end position="68"/>
    </location>
</feature>
<dbReference type="Proteomes" id="UP000537326">
    <property type="component" value="Unassembled WGS sequence"/>
</dbReference>
<dbReference type="AlphaFoldDB" id="A0A7Y9YCQ3"/>
<feature type="transmembrane region" description="Helical" evidence="1">
    <location>
        <begin position="123"/>
        <end position="142"/>
    </location>
</feature>
<proteinExistence type="predicted"/>
<keyword evidence="1" id="KW-1133">Transmembrane helix</keyword>
<dbReference type="RefSeq" id="WP_179530715.1">
    <property type="nucleotide sequence ID" value="NZ_BAAAPP010000009.1"/>
</dbReference>